<proteinExistence type="predicted"/>
<name>A0A917ALL3_9BACI</name>
<evidence type="ECO:0000313" key="3">
    <source>
        <dbReference type="Proteomes" id="UP000605259"/>
    </source>
</evidence>
<dbReference type="EMBL" id="BMFK01000001">
    <property type="protein sequence ID" value="GGE60678.1"/>
    <property type="molecule type" value="Genomic_DNA"/>
</dbReference>
<keyword evidence="1" id="KW-1133">Transmembrane helix</keyword>
<dbReference type="AlphaFoldDB" id="A0A917ALL3"/>
<reference evidence="2" key="2">
    <citation type="submission" date="2020-09" db="EMBL/GenBank/DDBJ databases">
        <authorList>
            <person name="Sun Q."/>
            <person name="Zhou Y."/>
        </authorList>
    </citation>
    <scope>NUCLEOTIDE SEQUENCE</scope>
    <source>
        <strain evidence="2">CGMCC 1.12698</strain>
    </source>
</reference>
<dbReference type="Proteomes" id="UP000605259">
    <property type="component" value="Unassembled WGS sequence"/>
</dbReference>
<keyword evidence="1" id="KW-0812">Transmembrane</keyword>
<evidence type="ECO:0000313" key="2">
    <source>
        <dbReference type="EMBL" id="GGE60678.1"/>
    </source>
</evidence>
<protein>
    <submittedName>
        <fullName evidence="2">Uncharacterized protein</fullName>
    </submittedName>
</protein>
<comment type="caution">
    <text evidence="2">The sequence shown here is derived from an EMBL/GenBank/DDBJ whole genome shotgun (WGS) entry which is preliminary data.</text>
</comment>
<keyword evidence="1" id="KW-0472">Membrane</keyword>
<dbReference type="RefSeq" id="WP_188387200.1">
    <property type="nucleotide sequence ID" value="NZ_BMFK01000001.1"/>
</dbReference>
<reference evidence="2" key="1">
    <citation type="journal article" date="2014" name="Int. J. Syst. Evol. Microbiol.">
        <title>Complete genome sequence of Corynebacterium casei LMG S-19264T (=DSM 44701T), isolated from a smear-ripened cheese.</title>
        <authorList>
            <consortium name="US DOE Joint Genome Institute (JGI-PGF)"/>
            <person name="Walter F."/>
            <person name="Albersmeier A."/>
            <person name="Kalinowski J."/>
            <person name="Ruckert C."/>
        </authorList>
    </citation>
    <scope>NUCLEOTIDE SEQUENCE</scope>
    <source>
        <strain evidence="2">CGMCC 1.12698</strain>
    </source>
</reference>
<sequence length="109" mass="12695">MNLFIIVVVILITVSLPFVIKKHMQEISCYTKNHQIFFANKKRVLYGYYISLIGIIGFLITSVLVIYTGGQNLSIKFISFIFFIIHIIAEHLVIPKILRNEIRKLVDQR</sequence>
<feature type="transmembrane region" description="Helical" evidence="1">
    <location>
        <begin position="73"/>
        <end position="94"/>
    </location>
</feature>
<accession>A0A917ALL3</accession>
<feature type="transmembrane region" description="Helical" evidence="1">
    <location>
        <begin position="6"/>
        <end position="24"/>
    </location>
</feature>
<evidence type="ECO:0000256" key="1">
    <source>
        <dbReference type="SAM" id="Phobius"/>
    </source>
</evidence>
<gene>
    <name evidence="2" type="ORF">GCM10007140_08750</name>
</gene>
<organism evidence="2 3">
    <name type="scientific">Priestia taiwanensis</name>
    <dbReference type="NCBI Taxonomy" id="1347902"/>
    <lineage>
        <taxon>Bacteria</taxon>
        <taxon>Bacillati</taxon>
        <taxon>Bacillota</taxon>
        <taxon>Bacilli</taxon>
        <taxon>Bacillales</taxon>
        <taxon>Bacillaceae</taxon>
        <taxon>Priestia</taxon>
    </lineage>
</organism>
<keyword evidence="3" id="KW-1185">Reference proteome</keyword>
<feature type="transmembrane region" description="Helical" evidence="1">
    <location>
        <begin position="45"/>
        <end position="67"/>
    </location>
</feature>